<dbReference type="STRING" id="1123291.SAMN04490355_102966"/>
<accession>A0A1I4M4E7</accession>
<feature type="transmembrane region" description="Helical" evidence="1">
    <location>
        <begin position="6"/>
        <end position="24"/>
    </location>
</feature>
<name>A0A1I4M4E7_9FIRM</name>
<proteinExistence type="predicted"/>
<reference evidence="3" key="1">
    <citation type="submission" date="2016-10" db="EMBL/GenBank/DDBJ databases">
        <authorList>
            <person name="Varghese N."/>
            <person name="Submissions S."/>
        </authorList>
    </citation>
    <scope>NUCLEOTIDE SEQUENCE [LARGE SCALE GENOMIC DNA]</scope>
    <source>
        <strain evidence="3">DSM 13327</strain>
    </source>
</reference>
<keyword evidence="1" id="KW-0472">Membrane</keyword>
<feature type="transmembrane region" description="Helical" evidence="1">
    <location>
        <begin position="44"/>
        <end position="63"/>
    </location>
</feature>
<dbReference type="RefSeq" id="WP_090939231.1">
    <property type="nucleotide sequence ID" value="NZ_FOTS01000029.1"/>
</dbReference>
<dbReference type="EMBL" id="FOTS01000029">
    <property type="protein sequence ID" value="SFL98101.1"/>
    <property type="molecule type" value="Genomic_DNA"/>
</dbReference>
<evidence type="ECO:0000256" key="1">
    <source>
        <dbReference type="SAM" id="Phobius"/>
    </source>
</evidence>
<gene>
    <name evidence="2" type="ORF">SAMN04490355_102966</name>
</gene>
<evidence type="ECO:0000313" key="3">
    <source>
        <dbReference type="Proteomes" id="UP000199520"/>
    </source>
</evidence>
<evidence type="ECO:0000313" key="2">
    <source>
        <dbReference type="EMBL" id="SFL98101.1"/>
    </source>
</evidence>
<dbReference type="Proteomes" id="UP000199520">
    <property type="component" value="Unassembled WGS sequence"/>
</dbReference>
<keyword evidence="1" id="KW-0812">Transmembrane</keyword>
<sequence length="64" mass="7293">MGNIAAWIAFIIWMVSAFLVWRLYHKIFRVHYFNLGQALAKEAFFSLLIGGIIAGIIVKILRIG</sequence>
<keyword evidence="1" id="KW-1133">Transmembrane helix</keyword>
<keyword evidence="3" id="KW-1185">Reference proteome</keyword>
<dbReference type="AlphaFoldDB" id="A0A1I4M4E7"/>
<protein>
    <submittedName>
        <fullName evidence="2">Uncharacterized protein</fullName>
    </submittedName>
</protein>
<organism evidence="2 3">
    <name type="scientific">Pelosinus propionicus DSM 13327</name>
    <dbReference type="NCBI Taxonomy" id="1123291"/>
    <lineage>
        <taxon>Bacteria</taxon>
        <taxon>Bacillati</taxon>
        <taxon>Bacillota</taxon>
        <taxon>Negativicutes</taxon>
        <taxon>Selenomonadales</taxon>
        <taxon>Sporomusaceae</taxon>
        <taxon>Pelosinus</taxon>
    </lineage>
</organism>